<feature type="region of interest" description="Disordered" evidence="1">
    <location>
        <begin position="232"/>
        <end position="252"/>
    </location>
</feature>
<dbReference type="KEGG" id="obg:Verru16b_02906"/>
<evidence type="ECO:0000313" key="4">
    <source>
        <dbReference type="Proteomes" id="UP000095228"/>
    </source>
</evidence>
<feature type="transmembrane region" description="Helical" evidence="2">
    <location>
        <begin position="20"/>
        <end position="42"/>
    </location>
</feature>
<feature type="region of interest" description="Disordered" evidence="1">
    <location>
        <begin position="142"/>
        <end position="203"/>
    </location>
</feature>
<accession>A0A1D8AY61</accession>
<dbReference type="AlphaFoldDB" id="A0A1D8AY61"/>
<proteinExistence type="predicted"/>
<dbReference type="RefSeq" id="WP_157772427.1">
    <property type="nucleotide sequence ID" value="NZ_CP016094.1"/>
</dbReference>
<dbReference type="OrthoDB" id="187617at2"/>
<keyword evidence="4" id="KW-1185">Reference proteome</keyword>
<dbReference type="STRING" id="1838286.Verru16b_02906"/>
<dbReference type="EMBL" id="CP016094">
    <property type="protein sequence ID" value="AOS45817.1"/>
    <property type="molecule type" value="Genomic_DNA"/>
</dbReference>
<organism evidence="3 4">
    <name type="scientific">Lacunisphaera limnophila</name>
    <dbReference type="NCBI Taxonomy" id="1838286"/>
    <lineage>
        <taxon>Bacteria</taxon>
        <taxon>Pseudomonadati</taxon>
        <taxon>Verrucomicrobiota</taxon>
        <taxon>Opitutia</taxon>
        <taxon>Opitutales</taxon>
        <taxon>Opitutaceae</taxon>
        <taxon>Lacunisphaera</taxon>
    </lineage>
</organism>
<keyword evidence="2" id="KW-0472">Membrane</keyword>
<keyword evidence="2" id="KW-1133">Transmembrane helix</keyword>
<gene>
    <name evidence="3" type="ORF">Verru16b_02906</name>
</gene>
<dbReference type="Proteomes" id="UP000095228">
    <property type="component" value="Chromosome"/>
</dbReference>
<evidence type="ECO:0000256" key="1">
    <source>
        <dbReference type="SAM" id="MobiDB-lite"/>
    </source>
</evidence>
<evidence type="ECO:0000256" key="2">
    <source>
        <dbReference type="SAM" id="Phobius"/>
    </source>
</evidence>
<keyword evidence="2" id="KW-0812">Transmembrane</keyword>
<protein>
    <submittedName>
        <fullName evidence="3">Uncharacterized protein</fullName>
    </submittedName>
</protein>
<name>A0A1D8AY61_9BACT</name>
<reference evidence="3 4" key="1">
    <citation type="submission" date="2016-06" db="EMBL/GenBank/DDBJ databases">
        <title>Three novel species with peptidoglycan cell walls form the new genus Lacunisphaera gen. nov. in the family Opitutaceae of the verrucomicrobial subdivision 4.</title>
        <authorList>
            <person name="Rast P."/>
            <person name="Gloeckner I."/>
            <person name="Jogler M."/>
            <person name="Boedeker C."/>
            <person name="Jeske O."/>
            <person name="Wiegand S."/>
            <person name="Reinhardt R."/>
            <person name="Schumann P."/>
            <person name="Rohde M."/>
            <person name="Spring S."/>
            <person name="Gloeckner F.O."/>
            <person name="Jogler C."/>
        </authorList>
    </citation>
    <scope>NUCLEOTIDE SEQUENCE [LARGE SCALE GENOMIC DNA]</scope>
    <source>
        <strain evidence="3 4">IG16b</strain>
    </source>
</reference>
<evidence type="ECO:0000313" key="3">
    <source>
        <dbReference type="EMBL" id="AOS45817.1"/>
    </source>
</evidence>
<sequence>MSTSRFAAAGHRPLAPETESYGRSILIGVVGTVLFHVLLIVLSPRFALDDFSGVHTGIEVGSAPRGQTFDFELAQPEVTEVQQRKPFNFVETNSAAPENLPDETENFSNRNQQAAQEVAALELDPQKRPSTKGEDKFKDTTAIVSGDMAPPQLAPPPTPEEATEDQQQRTEQLARMEQVPLAGFDKTEGTDADGIATNVADSKKASTHAAEAVDGSKDSTAAQGGLVAVTAQNAKTQPKERKRLASASLNRQSPLANRVTGVSNMGVTASDAFQSEYGEYLNELIEIVQIQWYRILAESRVSPPRGSHVAITFTINSKGETDIVKVEDEGSGRQGVFSCQNAIQARQPYRKWSDEMIALLGEQQSLTFRFYHQ</sequence>